<dbReference type="PIRSF" id="PIRSF000390">
    <property type="entry name" value="PLP_StrS"/>
    <property type="match status" value="1"/>
</dbReference>
<keyword evidence="5" id="KW-1185">Reference proteome</keyword>
<evidence type="ECO:0000313" key="5">
    <source>
        <dbReference type="Proteomes" id="UP000007460"/>
    </source>
</evidence>
<dbReference type="Pfam" id="PF01041">
    <property type="entry name" value="DegT_DnrJ_EryC1"/>
    <property type="match status" value="1"/>
</dbReference>
<dbReference type="PANTHER" id="PTHR30244">
    <property type="entry name" value="TRANSAMINASE"/>
    <property type="match status" value="1"/>
</dbReference>
<dbReference type="InterPro" id="IPR015422">
    <property type="entry name" value="PyrdxlP-dep_Trfase_small"/>
</dbReference>
<gene>
    <name evidence="4" type="ordered locus">SAR116_1797</name>
</gene>
<evidence type="ECO:0000313" key="4">
    <source>
        <dbReference type="EMBL" id="ADE40040.1"/>
    </source>
</evidence>
<keyword evidence="2 3" id="KW-0663">Pyridoxal phosphate</keyword>
<dbReference type="InterPro" id="IPR015421">
    <property type="entry name" value="PyrdxlP-dep_Trfase_major"/>
</dbReference>
<evidence type="ECO:0000256" key="1">
    <source>
        <dbReference type="PIRSR" id="PIRSR000390-1"/>
    </source>
</evidence>
<accession>D5BMJ7</accession>
<dbReference type="GO" id="GO:0000271">
    <property type="term" value="P:polysaccharide biosynthetic process"/>
    <property type="evidence" value="ECO:0007669"/>
    <property type="project" value="TreeGrafter"/>
</dbReference>
<dbReference type="OrthoDB" id="9768668at2"/>
<dbReference type="GO" id="GO:0047310">
    <property type="term" value="F:glutamine-scyllo-inositol transaminase activity"/>
    <property type="evidence" value="ECO:0007669"/>
    <property type="project" value="UniProtKB-EC"/>
</dbReference>
<evidence type="ECO:0000256" key="3">
    <source>
        <dbReference type="RuleBase" id="RU004508"/>
    </source>
</evidence>
<feature type="active site" description="Proton acceptor" evidence="1">
    <location>
        <position position="192"/>
    </location>
</feature>
<dbReference type="InterPro" id="IPR015424">
    <property type="entry name" value="PyrdxlP-dep_Trfase"/>
</dbReference>
<feature type="modified residue" description="N6-(pyridoxal phosphate)lysine" evidence="2">
    <location>
        <position position="192"/>
    </location>
</feature>
<dbReference type="KEGG" id="apb:SAR116_1797"/>
<comment type="similarity">
    <text evidence="3">Belongs to the DegT/DnrJ/EryC1 family.</text>
</comment>
<sequence length="374" mass="39798">MSIPFIDLKSQQSRIRDKVEAGFAAVLDHGAYIMGPEVGALEARLADWSGAKHNIACSSGTDALLLALSGLGLQPGDGVIVPSFTFAASAEVMPVMGAVPVFAEVEHDSFNLDPNKLDAAMDSARKAGIKVVGIIGVGLFGQPANYPAIMDFAAHHDLWVIDDAAQSFGASWHGTSVGQLAHVTCTSFFPAKPLGCYGDGGAVFTDDDKIAEIIRSCRVHGMGKTKYDNIRIGMTGRLDTMQAVVLDAKLDIFADELTARQTVADRYAAMLGNMVEIPSLSAGATSSWAQYSVKLPAGSDRDAICARLGEAGVPTAIYYPIPMHQQPPYQHYPVSADGLAVTHDLCARVMALPMHPYLTEDAQHIIASELRKVL</sequence>
<dbReference type="Gene3D" id="3.40.640.10">
    <property type="entry name" value="Type I PLP-dependent aspartate aminotransferase-like (Major domain)"/>
    <property type="match status" value="1"/>
</dbReference>
<reference evidence="4 5" key="1">
    <citation type="journal article" date="2010" name="J. Bacteriol.">
        <title>Complete genome sequence of "Candidatus Puniceispirillum marinum" IMCC1322, a representative of the SAR116 clade in the Alphaproteobacteria.</title>
        <authorList>
            <person name="Oh H.M."/>
            <person name="Kwon K.K."/>
            <person name="Kang I."/>
            <person name="Kang S.G."/>
            <person name="Lee J.H."/>
            <person name="Kim S.J."/>
            <person name="Cho J.C."/>
        </authorList>
    </citation>
    <scope>NUCLEOTIDE SEQUENCE [LARGE SCALE GENOMIC DNA]</scope>
    <source>
        <strain evidence="4 5">IMCC1322</strain>
    </source>
</reference>
<dbReference type="HOGENOM" id="CLU_033332_6_1_5"/>
<dbReference type="PANTHER" id="PTHR30244:SF42">
    <property type="entry name" value="UDP-2-ACETAMIDO-2-DEOXY-3-OXO-D-GLUCURONATE AMINOTRANSFERASE"/>
    <property type="match status" value="1"/>
</dbReference>
<dbReference type="eggNOG" id="COG0399">
    <property type="taxonomic scope" value="Bacteria"/>
</dbReference>
<dbReference type="EMBL" id="CP001751">
    <property type="protein sequence ID" value="ADE40040.1"/>
    <property type="molecule type" value="Genomic_DNA"/>
</dbReference>
<dbReference type="Proteomes" id="UP000007460">
    <property type="component" value="Chromosome"/>
</dbReference>
<dbReference type="STRING" id="488538.SAR116_1797"/>
<evidence type="ECO:0000256" key="2">
    <source>
        <dbReference type="PIRSR" id="PIRSR000390-2"/>
    </source>
</evidence>
<dbReference type="AlphaFoldDB" id="D5BMJ7"/>
<dbReference type="GO" id="GO:0030170">
    <property type="term" value="F:pyridoxal phosphate binding"/>
    <property type="evidence" value="ECO:0007669"/>
    <property type="project" value="TreeGrafter"/>
</dbReference>
<dbReference type="RefSeq" id="WP_013046667.1">
    <property type="nucleotide sequence ID" value="NC_014010.1"/>
</dbReference>
<keyword evidence="4" id="KW-0808">Transferase</keyword>
<dbReference type="SUPFAM" id="SSF53383">
    <property type="entry name" value="PLP-dependent transferases"/>
    <property type="match status" value="1"/>
</dbReference>
<dbReference type="CDD" id="cd00616">
    <property type="entry name" value="AHBA_syn"/>
    <property type="match status" value="1"/>
</dbReference>
<dbReference type="Gene3D" id="3.90.1150.10">
    <property type="entry name" value="Aspartate Aminotransferase, domain 1"/>
    <property type="match status" value="1"/>
</dbReference>
<name>D5BMJ7_PUNMI</name>
<dbReference type="EC" id="2.6.1.50" evidence="4"/>
<keyword evidence="4" id="KW-0032">Aminotransferase</keyword>
<proteinExistence type="inferred from homology"/>
<protein>
    <submittedName>
        <fullName evidence="4">DegT/DnrJ/EryC1/StrS family protein</fullName>
        <ecNumber evidence="4">2.6.1.50</ecNumber>
    </submittedName>
</protein>
<dbReference type="InterPro" id="IPR000653">
    <property type="entry name" value="DegT/StrS_aminotransferase"/>
</dbReference>
<organism evidence="4 5">
    <name type="scientific">Puniceispirillum marinum (strain IMCC1322)</name>
    <dbReference type="NCBI Taxonomy" id="488538"/>
    <lineage>
        <taxon>Bacteria</taxon>
        <taxon>Pseudomonadati</taxon>
        <taxon>Pseudomonadota</taxon>
        <taxon>Alphaproteobacteria</taxon>
        <taxon>Candidatus Puniceispirillales</taxon>
        <taxon>Candidatus Puniceispirillaceae</taxon>
        <taxon>Candidatus Puniceispirillum</taxon>
    </lineage>
</organism>